<comment type="caution">
    <text evidence="1">The sequence shown here is derived from an EMBL/GenBank/DDBJ whole genome shotgun (WGS) entry which is preliminary data.</text>
</comment>
<evidence type="ECO:0000313" key="1">
    <source>
        <dbReference type="EMBL" id="KAK8880518.1"/>
    </source>
</evidence>
<organism evidence="1 2">
    <name type="scientific">Tritrichomonas musculus</name>
    <dbReference type="NCBI Taxonomy" id="1915356"/>
    <lineage>
        <taxon>Eukaryota</taxon>
        <taxon>Metamonada</taxon>
        <taxon>Parabasalia</taxon>
        <taxon>Tritrichomonadida</taxon>
        <taxon>Tritrichomonadidae</taxon>
        <taxon>Tritrichomonas</taxon>
    </lineage>
</organism>
<evidence type="ECO:0000313" key="2">
    <source>
        <dbReference type="Proteomes" id="UP001470230"/>
    </source>
</evidence>
<keyword evidence="2" id="KW-1185">Reference proteome</keyword>
<accession>A0ABR2JPZ6</accession>
<gene>
    <name evidence="1" type="ORF">M9Y10_003196</name>
</gene>
<dbReference type="Proteomes" id="UP001470230">
    <property type="component" value="Unassembled WGS sequence"/>
</dbReference>
<reference evidence="1 2" key="1">
    <citation type="submission" date="2024-04" db="EMBL/GenBank/DDBJ databases">
        <title>Tritrichomonas musculus Genome.</title>
        <authorList>
            <person name="Alves-Ferreira E."/>
            <person name="Grigg M."/>
            <person name="Lorenzi H."/>
            <person name="Galac M."/>
        </authorList>
    </citation>
    <scope>NUCLEOTIDE SEQUENCE [LARGE SCALE GENOMIC DNA]</scope>
    <source>
        <strain evidence="1 2">EAF2021</strain>
    </source>
</reference>
<proteinExistence type="predicted"/>
<name>A0ABR2JPZ6_9EUKA</name>
<dbReference type="EMBL" id="JAPFFF010000010">
    <property type="protein sequence ID" value="KAK8880518.1"/>
    <property type="molecule type" value="Genomic_DNA"/>
</dbReference>
<sequence>MDELQHSCNNDKAGCSNINYDFNNQISSFPSECQNRQIGQLMMQNQQLCNYNKVGCSNINYNFDNQISSFPSECQNPFFSPRIYSEVSHLKGTSHLTYAQIKSKLEYKYSLLKSVSRKI</sequence>
<protein>
    <submittedName>
        <fullName evidence="1">Uncharacterized protein</fullName>
    </submittedName>
</protein>